<evidence type="ECO:0000313" key="2">
    <source>
        <dbReference type="Proteomes" id="UP001204579"/>
    </source>
</evidence>
<dbReference type="EMBL" id="JANRHJ010000002">
    <property type="protein sequence ID" value="MCR8872842.1"/>
    <property type="molecule type" value="Genomic_DNA"/>
</dbReference>
<evidence type="ECO:0000313" key="1">
    <source>
        <dbReference type="EMBL" id="MCR8872842.1"/>
    </source>
</evidence>
<sequence length="750" mass="82842">MNMFLSTKKLWMGMALIASLGYSCQHDESLGVEAITGFKIALVDEPSVTETRSTPQELGKPTTDNFTLKIVNSASGKSIYDAGYTKDIIKASAGVYDVTASFGDNAVLAYDAPYYEGKKEDIAIEEGDTASVTVECAVANALASVTFENSEKFKELYSSYAVEVAVENSSLKLGDGDKRSAYYRADSKPTFTFKGVLKANGKLVEAELEDKILSDSATFAAKAHCRLTLALKEMVPGIIPTIVKTEVDTVTVSETLPMEWLPAPKVIATDFGENRTLDVYETAPTEASIDFDLSSPLQDMDFSVNFADENLQSLNGDYTLSALTNEQRLDFINAGIDIPIIGEDKPSVRFSKTLTGALLATNEGVVNNTFTLKSVKANDRTNADSALTYTIATHKPEFTVSVLPGNIWTKEFTVSALTEEQVEKGDFSKLSQNMTYQFSTDGSTDWTDLGEDLRKAELTPNTSYFVRGVYRNEICSAPVEVKTYPIIELENGDMEDWTEEERGYYYNANIFDRNPAKLRVYYPWKGASYWNTNNDFTTRNRDASTAAFSIVYRYNSFPAVSYTKDVHGGNCAAELRNTAAGRGNTSSSSSSYDFNNVPGELFIGGITVTTGGTSAIPDGDHYDIDEGTEFVSRPTGLRFYYKYVPYMVDAWKVYIALYDEAGNIIAENTVTDGNEISTYKEMDISFNYVEDLDVIPAKVYVYFASSIYSGSELPYHSMDVTTWYNNSQRTDETLSGSVFCIDDISLVYDK</sequence>
<proteinExistence type="predicted"/>
<comment type="caution">
    <text evidence="1">The sequence shown here is derived from an EMBL/GenBank/DDBJ whole genome shotgun (WGS) entry which is preliminary data.</text>
</comment>
<dbReference type="Pfam" id="PF14900">
    <property type="entry name" value="DUF4493"/>
    <property type="match status" value="1"/>
</dbReference>
<name>A0AAW5N485_9BACT</name>
<keyword evidence="2" id="KW-1185">Reference proteome</keyword>
<protein>
    <submittedName>
        <fullName evidence="1">DUF4493 domain-containing protein</fullName>
    </submittedName>
</protein>
<dbReference type="Proteomes" id="UP001204579">
    <property type="component" value="Unassembled WGS sequence"/>
</dbReference>
<dbReference type="AlphaFoldDB" id="A0AAW5N485"/>
<dbReference type="InterPro" id="IPR038653">
    <property type="entry name" value="Put_CMD_sf"/>
</dbReference>
<accession>A0AAW5N485</accession>
<dbReference type="RefSeq" id="WP_258335277.1">
    <property type="nucleotide sequence ID" value="NZ_JANRHJ010000002.1"/>
</dbReference>
<reference evidence="1 2" key="1">
    <citation type="submission" date="2022-08" db="EMBL/GenBank/DDBJ databases">
        <authorList>
            <person name="Zeman M."/>
            <person name="Kubasova T."/>
        </authorList>
    </citation>
    <scope>NUCLEOTIDE SEQUENCE [LARGE SCALE GENOMIC DNA]</scope>
    <source>
        <strain evidence="1 2">ET62</strain>
    </source>
</reference>
<dbReference type="InterPro" id="IPR027840">
    <property type="entry name" value="DUF4493"/>
</dbReference>
<dbReference type="Gene3D" id="2.60.120.890">
    <property type="entry name" value="BT2081, beta-jelly-roll domain"/>
    <property type="match status" value="1"/>
</dbReference>
<gene>
    <name evidence="1" type="ORF">NW209_02195</name>
</gene>
<organism evidence="1 2">
    <name type="scientific">Phocaeicola barnesiae</name>
    <dbReference type="NCBI Taxonomy" id="376804"/>
    <lineage>
        <taxon>Bacteria</taxon>
        <taxon>Pseudomonadati</taxon>
        <taxon>Bacteroidota</taxon>
        <taxon>Bacteroidia</taxon>
        <taxon>Bacteroidales</taxon>
        <taxon>Bacteroidaceae</taxon>
        <taxon>Phocaeicola</taxon>
    </lineage>
</organism>